<feature type="compositionally biased region" description="Polar residues" evidence="5">
    <location>
        <begin position="664"/>
        <end position="681"/>
    </location>
</feature>
<dbReference type="InterPro" id="IPR011009">
    <property type="entry name" value="Kinase-like_dom_sf"/>
</dbReference>
<keyword evidence="6" id="KW-0812">Transmembrane</keyword>
<keyword evidence="2" id="KW-0547">Nucleotide-binding</keyword>
<dbReference type="AlphaFoldDB" id="H8MXN3"/>
<keyword evidence="9" id="KW-1185">Reference proteome</keyword>
<feature type="region of interest" description="Disordered" evidence="5">
    <location>
        <begin position="315"/>
        <end position="766"/>
    </location>
</feature>
<evidence type="ECO:0000256" key="6">
    <source>
        <dbReference type="SAM" id="Phobius"/>
    </source>
</evidence>
<protein>
    <submittedName>
        <fullName evidence="8">Serine/threonine protein kinase</fullName>
    </submittedName>
</protein>
<dbReference type="InterPro" id="IPR008266">
    <property type="entry name" value="Tyr_kinase_AS"/>
</dbReference>
<name>H8MXN3_CORCM</name>
<dbReference type="GO" id="GO:0004674">
    <property type="term" value="F:protein serine/threonine kinase activity"/>
    <property type="evidence" value="ECO:0007669"/>
    <property type="project" value="UniProtKB-KW"/>
</dbReference>
<feature type="compositionally biased region" description="Pro residues" evidence="5">
    <location>
        <begin position="800"/>
        <end position="811"/>
    </location>
</feature>
<dbReference type="RefSeq" id="WP_014398241.1">
    <property type="nucleotide sequence ID" value="NC_017030.1"/>
</dbReference>
<proteinExistence type="predicted"/>
<evidence type="ECO:0000313" key="9">
    <source>
        <dbReference type="Proteomes" id="UP000007587"/>
    </source>
</evidence>
<keyword evidence="8" id="KW-0723">Serine/threonine-protein kinase</keyword>
<accession>H8MXN3</accession>
<feature type="compositionally biased region" description="Low complexity" evidence="5">
    <location>
        <begin position="559"/>
        <end position="571"/>
    </location>
</feature>
<feature type="compositionally biased region" description="Low complexity" evidence="5">
    <location>
        <begin position="834"/>
        <end position="846"/>
    </location>
</feature>
<dbReference type="eggNOG" id="COG0515">
    <property type="taxonomic scope" value="Bacteria"/>
</dbReference>
<feature type="compositionally biased region" description="Acidic residues" evidence="5">
    <location>
        <begin position="481"/>
        <end position="496"/>
    </location>
</feature>
<dbReference type="Pfam" id="PF00069">
    <property type="entry name" value="Pkinase"/>
    <property type="match status" value="1"/>
</dbReference>
<dbReference type="GO" id="GO:0005524">
    <property type="term" value="F:ATP binding"/>
    <property type="evidence" value="ECO:0007669"/>
    <property type="project" value="UniProtKB-KW"/>
</dbReference>
<reference evidence="9" key="2">
    <citation type="submission" date="2012-03" db="EMBL/GenBank/DDBJ databases">
        <title>Genome sequence of the fruiting myxobacterium Corallococcus coralloides DSM 2259.</title>
        <authorList>
            <person name="Huntley S."/>
            <person name="Zhang Y."/>
            <person name="Treuner-Lange A."/>
            <person name="Sensen C.W."/>
            <person name="Sogaard-Andersen L."/>
        </authorList>
    </citation>
    <scope>NUCLEOTIDE SEQUENCE [LARGE SCALE GENOMIC DNA]</scope>
    <source>
        <strain evidence="9">ATCC 25202 / DSM 2259 / NBRC 100086 / M2</strain>
    </source>
</reference>
<dbReference type="InParanoid" id="H8MXN3"/>
<dbReference type="KEGG" id="ccx:COCOR_05451"/>
<dbReference type="PROSITE" id="PS50011">
    <property type="entry name" value="PROTEIN_KINASE_DOM"/>
    <property type="match status" value="1"/>
</dbReference>
<feature type="transmembrane region" description="Helical" evidence="6">
    <location>
        <begin position="770"/>
        <end position="794"/>
    </location>
</feature>
<dbReference type="CDD" id="cd14014">
    <property type="entry name" value="STKc_PknB_like"/>
    <property type="match status" value="1"/>
</dbReference>
<dbReference type="PROSITE" id="PS00109">
    <property type="entry name" value="PROTEIN_KINASE_TYR"/>
    <property type="match status" value="1"/>
</dbReference>
<keyword evidence="3 8" id="KW-0418">Kinase</keyword>
<keyword evidence="1" id="KW-0808">Transferase</keyword>
<evidence type="ECO:0000259" key="7">
    <source>
        <dbReference type="PROSITE" id="PS50011"/>
    </source>
</evidence>
<evidence type="ECO:0000256" key="5">
    <source>
        <dbReference type="SAM" id="MobiDB-lite"/>
    </source>
</evidence>
<evidence type="ECO:0000256" key="3">
    <source>
        <dbReference type="ARBA" id="ARBA00022777"/>
    </source>
</evidence>
<reference evidence="8 9" key="1">
    <citation type="journal article" date="2012" name="J. Bacteriol.">
        <title>Complete Genome Sequence of the Fruiting Myxobacterium Corallococcus coralloides DSM 2259.</title>
        <authorList>
            <person name="Huntley S."/>
            <person name="Zhang Y."/>
            <person name="Treuner-Lange A."/>
            <person name="Kneip S."/>
            <person name="Sensen C.W."/>
            <person name="Sogaard-Andersen L."/>
        </authorList>
    </citation>
    <scope>NUCLEOTIDE SEQUENCE [LARGE SCALE GENOMIC DNA]</scope>
    <source>
        <strain evidence="9">ATCC 25202 / DSM 2259 / NBRC 100086 / M2</strain>
    </source>
</reference>
<keyword evidence="4" id="KW-0067">ATP-binding</keyword>
<evidence type="ECO:0000256" key="4">
    <source>
        <dbReference type="ARBA" id="ARBA00022840"/>
    </source>
</evidence>
<feature type="domain" description="Protein kinase" evidence="7">
    <location>
        <begin position="13"/>
        <end position="285"/>
    </location>
</feature>
<dbReference type="SUPFAM" id="SSF56112">
    <property type="entry name" value="Protein kinase-like (PK-like)"/>
    <property type="match status" value="1"/>
</dbReference>
<dbReference type="HOGENOM" id="CLU_305186_0_0_7"/>
<evidence type="ECO:0000256" key="2">
    <source>
        <dbReference type="ARBA" id="ARBA00022741"/>
    </source>
</evidence>
<feature type="region of interest" description="Disordered" evidence="5">
    <location>
        <begin position="800"/>
        <end position="874"/>
    </location>
</feature>
<dbReference type="STRING" id="1144275.COCOR_05451"/>
<sequence length="972" mass="103604">MSSPQTATPFGKYLLIKRLALGGMAELFLAHKPPDPTLVVIKRILPYLSEEPEFVQMFLDEARIAAQLHHPNIVQVHELGIEGDNIFICMEYVEGVDLRRVLAEEFKFGASMPYGVAAKICAAIAAGLDHAHFSRGVDGRPLELIHRDVSPQNVMISYDGRVKLVDFGIAKAGAFMERSKPGVIKGKFLYLSPEQILQERLDHRADIYALGVMLYEITTGKQPFHRPTTEGILYAIRYEEATPPHLVRPDYPEALSRIVMRCLVKDRTLRYQRASDVRDDLQAFLASGVLKQSLDVAQYIARLLGEKEERTVLHIPPAKRAGRHEATLPLPSLRTPLPPPVPDLPEDTAARTLPLADAEDTAARTLPLSDVEDTSSRTSPLDEDTGARTLPLGGTASQPRGPAALTPVGLVARPPARRPTAEAAALRAWDAEEGEPETQMARPRDLPSGHDDDDDGESTAVGTMPGAPSPRRHLEPVFEAEAWDEEEAQEEDDEGDSTVPLRARRPRPVAPTPAPARRGAPEVTARSGSGERGGGDRARRPSSGVAMPRGAGAGDDPFAPTARRTPEGRATTPPPGPRRPGMASANDSRSEPLSSGPRRMGDDGRSEPLSSGPRRMGDDGRSEPLSSGPRRMGDDGRSEPLSSGPRRMGDDGRVSQPPGPRRGTSASSDANRSAPSGNSGARNVRPPPRPSPEDDERFNTDPGPSAVSLTDPTPVTTGDPDDDESTIGFQAPRRPLPRRPVRVPVDEDEDHDDEGPDTFDASRSARRSRAIVVVAGVVLVAVLGLGLAWMMGLFSPEAQAPPEPMRGPPAGGPARPGPQGTAPVKAPTPPAPVPAEAAPSKSAEPALADTAARQPVEPALADTAASPPDAGLAVAASGTEPAAPLAVATVAPAGLPPPATVEVRFEAPVHTVLGRPGGGKLPINQVVALAPGPLRVQYTCPGRRAPRGIETYNVRPVTGELQTLRVPCRRRR</sequence>
<dbReference type="InterPro" id="IPR000719">
    <property type="entry name" value="Prot_kinase_dom"/>
</dbReference>
<gene>
    <name evidence="8" type="primary">pkn6H</name>
    <name evidence="8" type="ordered locus">COCOR_05451</name>
</gene>
<organism evidence="8 9">
    <name type="scientific">Corallococcus coralloides (strain ATCC 25202 / DSM 2259 / NBRC 100086 / M2)</name>
    <name type="common">Myxococcus coralloides</name>
    <dbReference type="NCBI Taxonomy" id="1144275"/>
    <lineage>
        <taxon>Bacteria</taxon>
        <taxon>Pseudomonadati</taxon>
        <taxon>Myxococcota</taxon>
        <taxon>Myxococcia</taxon>
        <taxon>Myxococcales</taxon>
        <taxon>Cystobacterineae</taxon>
        <taxon>Myxococcaceae</taxon>
        <taxon>Corallococcus</taxon>
    </lineage>
</organism>
<keyword evidence="6" id="KW-0472">Membrane</keyword>
<dbReference type="PANTHER" id="PTHR43289">
    <property type="entry name" value="MITOGEN-ACTIVATED PROTEIN KINASE KINASE KINASE 20-RELATED"/>
    <property type="match status" value="1"/>
</dbReference>
<dbReference type="Gene3D" id="1.10.510.10">
    <property type="entry name" value="Transferase(Phosphotransferase) domain 1"/>
    <property type="match status" value="1"/>
</dbReference>
<evidence type="ECO:0000256" key="1">
    <source>
        <dbReference type="ARBA" id="ARBA00022679"/>
    </source>
</evidence>
<evidence type="ECO:0000313" key="8">
    <source>
        <dbReference type="EMBL" id="AFE09888.1"/>
    </source>
</evidence>
<dbReference type="EMBL" id="CP003389">
    <property type="protein sequence ID" value="AFE09888.1"/>
    <property type="molecule type" value="Genomic_DNA"/>
</dbReference>
<dbReference type="PANTHER" id="PTHR43289:SF34">
    <property type="entry name" value="SERINE_THREONINE-PROTEIN KINASE YBDM-RELATED"/>
    <property type="match status" value="1"/>
</dbReference>
<keyword evidence="6" id="KW-1133">Transmembrane helix</keyword>
<feature type="compositionally biased region" description="Acidic residues" evidence="5">
    <location>
        <begin position="746"/>
        <end position="757"/>
    </location>
</feature>
<dbReference type="Proteomes" id="UP000007587">
    <property type="component" value="Chromosome"/>
</dbReference>
<dbReference type="Gene3D" id="3.30.200.20">
    <property type="entry name" value="Phosphorylase Kinase, domain 1"/>
    <property type="match status" value="1"/>
</dbReference>